<sequence length="420" mass="46553">MLSLGIFGTKRNKPSLPCDDTMFAYYMGALEVRIARAALALGCTTSLDVEADLANDTTKPPASGNDAAKPDSGNATANADADIAASIARRKAMLAQVKKDFKSLKAKSTQPIAVEEMGRLWNEANRIERLTVYIEPTECLWEEVRRRLGEAADENILALARLQGAADMLAPLVLDSNTPGKLKLDFEDQVRALLLDILEETHWDVQRKFYSRPIRKVATRRIVCFGTGAFLMLLAPFLMIYFYSWWSDIKAVESWSGMPLYAAVTAGLFGALFSRLLYLQQRWDTLTIGGLKDARDRMSIVLRGCVGMTGAVVVFFFMMAKVVDGPLFPNFQQIGLDLASYEQQSEKPRTNPTGAAQVQVATTELHPGFTAKSEFANFRLIFPSKNLALLIVWSFLAGFSERLVPTILQDTEASIRKKAQ</sequence>
<reference evidence="3 4" key="1">
    <citation type="submission" date="2019-07" db="EMBL/GenBank/DDBJ databases">
        <title>Whole genome shotgun sequence of Reyranella soli NBRC 108950.</title>
        <authorList>
            <person name="Hosoyama A."/>
            <person name="Uohara A."/>
            <person name="Ohji S."/>
            <person name="Ichikawa N."/>
        </authorList>
    </citation>
    <scope>NUCLEOTIDE SEQUENCE [LARGE SCALE GENOMIC DNA]</scope>
    <source>
        <strain evidence="3 4">NBRC 108950</strain>
    </source>
</reference>
<protein>
    <submittedName>
        <fullName evidence="3">Uncharacterized protein</fullName>
    </submittedName>
</protein>
<evidence type="ECO:0000256" key="1">
    <source>
        <dbReference type="SAM" id="MobiDB-lite"/>
    </source>
</evidence>
<dbReference type="EMBL" id="BKAJ01000276">
    <property type="protein sequence ID" value="GEP61948.1"/>
    <property type="molecule type" value="Genomic_DNA"/>
</dbReference>
<comment type="caution">
    <text evidence="3">The sequence shown here is derived from an EMBL/GenBank/DDBJ whole genome shotgun (WGS) entry which is preliminary data.</text>
</comment>
<gene>
    <name evidence="3" type="ORF">RSO01_91140</name>
</gene>
<feature type="transmembrane region" description="Helical" evidence="2">
    <location>
        <begin position="258"/>
        <end position="279"/>
    </location>
</feature>
<keyword evidence="2" id="KW-0812">Transmembrane</keyword>
<keyword evidence="4" id="KW-1185">Reference proteome</keyword>
<feature type="transmembrane region" description="Helical" evidence="2">
    <location>
        <begin position="300"/>
        <end position="320"/>
    </location>
</feature>
<keyword evidence="2" id="KW-0472">Membrane</keyword>
<feature type="region of interest" description="Disordered" evidence="1">
    <location>
        <begin position="54"/>
        <end position="75"/>
    </location>
</feature>
<proteinExistence type="predicted"/>
<evidence type="ECO:0000313" key="4">
    <source>
        <dbReference type="Proteomes" id="UP000321058"/>
    </source>
</evidence>
<name>A0A512NSM0_9HYPH</name>
<accession>A0A512NSM0</accession>
<dbReference type="Proteomes" id="UP000321058">
    <property type="component" value="Unassembled WGS sequence"/>
</dbReference>
<dbReference type="AlphaFoldDB" id="A0A512NSM0"/>
<keyword evidence="2" id="KW-1133">Transmembrane helix</keyword>
<evidence type="ECO:0000256" key="2">
    <source>
        <dbReference type="SAM" id="Phobius"/>
    </source>
</evidence>
<organism evidence="3 4">
    <name type="scientific">Reyranella soli</name>
    <dbReference type="NCBI Taxonomy" id="1230389"/>
    <lineage>
        <taxon>Bacteria</taxon>
        <taxon>Pseudomonadati</taxon>
        <taxon>Pseudomonadota</taxon>
        <taxon>Alphaproteobacteria</taxon>
        <taxon>Hyphomicrobiales</taxon>
        <taxon>Reyranellaceae</taxon>
        <taxon>Reyranella</taxon>
    </lineage>
</organism>
<evidence type="ECO:0000313" key="3">
    <source>
        <dbReference type="EMBL" id="GEP61948.1"/>
    </source>
</evidence>
<feature type="transmembrane region" description="Helical" evidence="2">
    <location>
        <begin position="222"/>
        <end position="246"/>
    </location>
</feature>